<evidence type="ECO:0000256" key="1">
    <source>
        <dbReference type="ARBA" id="ARBA00004970"/>
    </source>
</evidence>
<dbReference type="InterPro" id="IPR010140">
    <property type="entry name" value="Histidinol_P_phosphatase_HisJ"/>
</dbReference>
<keyword evidence="5 8" id="KW-0378">Hydrolase</keyword>
<dbReference type="Proteomes" id="UP000325517">
    <property type="component" value="Chromosome"/>
</dbReference>
<sequence length="269" mass="31091">MKKDGHIHTPYCPHGTLDSFQDYIEKAIKSGFKEITFTEHAPLPLNFIDPTPDQDSGMNINKLESYLSDLNDLKKQYRKDIIISSGLEIDFISGFEHEIISFLNIYGKYLDDSILSVHFLHFQNTYTCIDFSKNIYLEFIKQVGNPISVYRLYYKTLMDSITSDLGKYKPKRIGHITLVHKFQHALTEKVDDQEEIVSILKEIKNQHLQLDLNSAGLAKPYCLESYPPPPYIIMAKQLGIPLVFGSDAHQVNDLHQFYDEFKLFMENGE</sequence>
<dbReference type="AlphaFoldDB" id="A0A5J6SNZ7"/>
<evidence type="ECO:0000259" key="9">
    <source>
        <dbReference type="Pfam" id="PF02811"/>
    </source>
</evidence>
<dbReference type="NCBIfam" id="TIGR01856">
    <property type="entry name" value="hisJ_fam"/>
    <property type="match status" value="1"/>
</dbReference>
<dbReference type="InterPro" id="IPR016195">
    <property type="entry name" value="Pol/histidinol_Pase-like"/>
</dbReference>
<evidence type="ECO:0000256" key="4">
    <source>
        <dbReference type="ARBA" id="ARBA00022605"/>
    </source>
</evidence>
<dbReference type="Gene3D" id="3.20.20.140">
    <property type="entry name" value="Metal-dependent hydrolases"/>
    <property type="match status" value="1"/>
</dbReference>
<dbReference type="RefSeq" id="WP_151700619.1">
    <property type="nucleotide sequence ID" value="NZ_CP031223.1"/>
</dbReference>
<dbReference type="GO" id="GO:0000105">
    <property type="term" value="P:L-histidine biosynthetic process"/>
    <property type="evidence" value="ECO:0007669"/>
    <property type="project" value="UniProtKB-UniRule"/>
</dbReference>
<evidence type="ECO:0000313" key="11">
    <source>
        <dbReference type="Proteomes" id="UP000325517"/>
    </source>
</evidence>
<keyword evidence="11" id="KW-1185">Reference proteome</keyword>
<dbReference type="Pfam" id="PF02811">
    <property type="entry name" value="PHP"/>
    <property type="match status" value="1"/>
</dbReference>
<evidence type="ECO:0000256" key="6">
    <source>
        <dbReference type="ARBA" id="ARBA00023102"/>
    </source>
</evidence>
<evidence type="ECO:0000256" key="3">
    <source>
        <dbReference type="ARBA" id="ARBA00013085"/>
    </source>
</evidence>
<comment type="pathway">
    <text evidence="1 8">Amino-acid biosynthesis; L-histidine biosynthesis; L-histidine from 5-phospho-alpha-D-ribose 1-diphosphate: step 8/9.</text>
</comment>
<dbReference type="InterPro" id="IPR004013">
    <property type="entry name" value="PHP_dom"/>
</dbReference>
<feature type="domain" description="PHP" evidence="9">
    <location>
        <begin position="4"/>
        <end position="214"/>
    </location>
</feature>
<dbReference type="PANTHER" id="PTHR21039:SF0">
    <property type="entry name" value="HISTIDINOL-PHOSPHATASE"/>
    <property type="match status" value="1"/>
</dbReference>
<dbReference type="KEGG" id="psyo:PB01_13190"/>
<organism evidence="10 11">
    <name type="scientific">Psychrobacillus glaciei</name>
    <dbReference type="NCBI Taxonomy" id="2283160"/>
    <lineage>
        <taxon>Bacteria</taxon>
        <taxon>Bacillati</taxon>
        <taxon>Bacillota</taxon>
        <taxon>Bacilli</taxon>
        <taxon>Bacillales</taxon>
        <taxon>Bacillaceae</taxon>
        <taxon>Psychrobacillus</taxon>
    </lineage>
</organism>
<dbReference type="PANTHER" id="PTHR21039">
    <property type="entry name" value="HISTIDINOL PHOSPHATASE-RELATED"/>
    <property type="match status" value="1"/>
</dbReference>
<dbReference type="NCBIfam" id="NF005996">
    <property type="entry name" value="PRK08123.1"/>
    <property type="match status" value="1"/>
</dbReference>
<comment type="similarity">
    <text evidence="2 8">Belongs to the PHP hydrolase family. HisK subfamily.</text>
</comment>
<dbReference type="EC" id="3.1.3.15" evidence="3 8"/>
<dbReference type="EMBL" id="CP031223">
    <property type="protein sequence ID" value="QFF99716.1"/>
    <property type="molecule type" value="Genomic_DNA"/>
</dbReference>
<dbReference type="GO" id="GO:0004401">
    <property type="term" value="F:histidinol-phosphatase activity"/>
    <property type="evidence" value="ECO:0007669"/>
    <property type="project" value="UniProtKB-UniRule"/>
</dbReference>
<dbReference type="UniPathway" id="UPA00031">
    <property type="reaction ID" value="UER00013"/>
</dbReference>
<reference evidence="10 11" key="1">
    <citation type="submission" date="2018-07" db="EMBL/GenBank/DDBJ databases">
        <title>Complete genome sequence of Psychrobacillus sp. PB01, isolated from iceberg, and comparative genome analysis of Psychrobacillus strains.</title>
        <authorList>
            <person name="Lee P.C."/>
        </authorList>
    </citation>
    <scope>NUCLEOTIDE SEQUENCE [LARGE SCALE GENOMIC DNA]</scope>
    <source>
        <strain evidence="10 11">PB01</strain>
    </source>
</reference>
<accession>A0A5J6SNZ7</accession>
<protein>
    <recommendedName>
        <fullName evidence="3 8">Histidinol-phosphatase</fullName>
        <shortName evidence="8">HolPase</shortName>
        <ecNumber evidence="3 8">3.1.3.15</ecNumber>
    </recommendedName>
</protein>
<keyword evidence="4 8" id="KW-0028">Amino-acid biosynthesis</keyword>
<evidence type="ECO:0000256" key="8">
    <source>
        <dbReference type="RuleBase" id="RU366003"/>
    </source>
</evidence>
<dbReference type="CDD" id="cd12110">
    <property type="entry name" value="PHP_HisPPase_Hisj_like"/>
    <property type="match status" value="1"/>
</dbReference>
<proteinExistence type="inferred from homology"/>
<evidence type="ECO:0000256" key="7">
    <source>
        <dbReference type="ARBA" id="ARBA00049158"/>
    </source>
</evidence>
<comment type="catalytic activity">
    <reaction evidence="7 8">
        <text>L-histidinol phosphate + H2O = L-histidinol + phosphate</text>
        <dbReference type="Rhea" id="RHEA:14465"/>
        <dbReference type="ChEBI" id="CHEBI:15377"/>
        <dbReference type="ChEBI" id="CHEBI:43474"/>
        <dbReference type="ChEBI" id="CHEBI:57699"/>
        <dbReference type="ChEBI" id="CHEBI:57980"/>
        <dbReference type="EC" id="3.1.3.15"/>
    </reaction>
</comment>
<evidence type="ECO:0000256" key="2">
    <source>
        <dbReference type="ARBA" id="ARBA00009152"/>
    </source>
</evidence>
<evidence type="ECO:0000256" key="5">
    <source>
        <dbReference type="ARBA" id="ARBA00022801"/>
    </source>
</evidence>
<dbReference type="GO" id="GO:0005737">
    <property type="term" value="C:cytoplasm"/>
    <property type="evidence" value="ECO:0007669"/>
    <property type="project" value="TreeGrafter"/>
</dbReference>
<gene>
    <name evidence="10" type="ORF">PB01_13190</name>
</gene>
<name>A0A5J6SNZ7_9BACI</name>
<evidence type="ECO:0000313" key="10">
    <source>
        <dbReference type="EMBL" id="QFF99716.1"/>
    </source>
</evidence>
<dbReference type="SUPFAM" id="SSF89550">
    <property type="entry name" value="PHP domain-like"/>
    <property type="match status" value="1"/>
</dbReference>
<dbReference type="OrthoDB" id="9775255at2"/>
<keyword evidence="6 8" id="KW-0368">Histidine biosynthesis</keyword>